<comment type="caution">
    <text evidence="2">The sequence shown here is derived from an EMBL/GenBank/DDBJ whole genome shotgun (WGS) entry which is preliminary data.</text>
</comment>
<evidence type="ECO:0000256" key="1">
    <source>
        <dbReference type="SAM" id="MobiDB-lite"/>
    </source>
</evidence>
<evidence type="ECO:0000313" key="2">
    <source>
        <dbReference type="EMBL" id="KAG8200911.1"/>
    </source>
</evidence>
<keyword evidence="3" id="KW-1185">Reference proteome</keyword>
<feature type="compositionally biased region" description="Polar residues" evidence="1">
    <location>
        <begin position="70"/>
        <end position="81"/>
    </location>
</feature>
<organism evidence="2 3">
    <name type="scientific">Oedothorax gibbosus</name>
    <dbReference type="NCBI Taxonomy" id="931172"/>
    <lineage>
        <taxon>Eukaryota</taxon>
        <taxon>Metazoa</taxon>
        <taxon>Ecdysozoa</taxon>
        <taxon>Arthropoda</taxon>
        <taxon>Chelicerata</taxon>
        <taxon>Arachnida</taxon>
        <taxon>Araneae</taxon>
        <taxon>Araneomorphae</taxon>
        <taxon>Entelegynae</taxon>
        <taxon>Araneoidea</taxon>
        <taxon>Linyphiidae</taxon>
        <taxon>Erigoninae</taxon>
        <taxon>Oedothorax</taxon>
    </lineage>
</organism>
<proteinExistence type="predicted"/>
<feature type="region of interest" description="Disordered" evidence="1">
    <location>
        <begin position="30"/>
        <end position="81"/>
    </location>
</feature>
<dbReference type="Proteomes" id="UP000827092">
    <property type="component" value="Unassembled WGS sequence"/>
</dbReference>
<evidence type="ECO:0000313" key="3">
    <source>
        <dbReference type="Proteomes" id="UP000827092"/>
    </source>
</evidence>
<feature type="compositionally biased region" description="Polar residues" evidence="1">
    <location>
        <begin position="31"/>
        <end position="62"/>
    </location>
</feature>
<protein>
    <submittedName>
        <fullName evidence="2">Uncharacterized protein</fullName>
    </submittedName>
</protein>
<sequence length="81" mass="8883">MGYKILKGNREEFIHLERLKPTFMAAEEACQTGNSAETPLKQQLSSTSQVIDPSSSESTQSRRAPIVTRSGRTGVSIQDTV</sequence>
<dbReference type="AlphaFoldDB" id="A0AAV6VYV3"/>
<gene>
    <name evidence="2" type="ORF">JTE90_020551</name>
</gene>
<dbReference type="EMBL" id="JAFNEN010000011">
    <property type="protein sequence ID" value="KAG8200911.1"/>
    <property type="molecule type" value="Genomic_DNA"/>
</dbReference>
<reference evidence="2 3" key="1">
    <citation type="journal article" date="2022" name="Nat. Ecol. Evol.">
        <title>A masculinizing supergene underlies an exaggerated male reproductive morph in a spider.</title>
        <authorList>
            <person name="Hendrickx F."/>
            <person name="De Corte Z."/>
            <person name="Sonet G."/>
            <person name="Van Belleghem S.M."/>
            <person name="Kostlbacher S."/>
            <person name="Vangestel C."/>
        </authorList>
    </citation>
    <scope>NUCLEOTIDE SEQUENCE [LARGE SCALE GENOMIC DNA]</scope>
    <source>
        <strain evidence="2">W744_W776</strain>
    </source>
</reference>
<name>A0AAV6VYV3_9ARAC</name>
<accession>A0AAV6VYV3</accession>